<proteinExistence type="predicted"/>
<evidence type="ECO:0000313" key="4">
    <source>
        <dbReference type="EMBL" id="SVD26119.1"/>
    </source>
</evidence>
<dbReference type="AlphaFoldDB" id="A0A382TVM9"/>
<dbReference type="Gene3D" id="3.40.50.150">
    <property type="entry name" value="Vaccinia Virus protein VP39"/>
    <property type="match status" value="1"/>
</dbReference>
<evidence type="ECO:0000256" key="2">
    <source>
        <dbReference type="ARBA" id="ARBA00022679"/>
    </source>
</evidence>
<evidence type="ECO:0008006" key="5">
    <source>
        <dbReference type="Google" id="ProtNLM"/>
    </source>
</evidence>
<dbReference type="GO" id="GO:0006396">
    <property type="term" value="P:RNA processing"/>
    <property type="evidence" value="ECO:0007669"/>
    <property type="project" value="InterPro"/>
</dbReference>
<dbReference type="EMBL" id="UINC01139521">
    <property type="protein sequence ID" value="SVD26119.1"/>
    <property type="molecule type" value="Genomic_DNA"/>
</dbReference>
<reference evidence="4" key="1">
    <citation type="submission" date="2018-05" db="EMBL/GenBank/DDBJ databases">
        <authorList>
            <person name="Lanie J.A."/>
            <person name="Ng W.-L."/>
            <person name="Kazmierczak K.M."/>
            <person name="Andrzejewski T.M."/>
            <person name="Davidsen T.M."/>
            <person name="Wayne K.J."/>
            <person name="Tettelin H."/>
            <person name="Glass J.I."/>
            <person name="Rusch D."/>
            <person name="Podicherti R."/>
            <person name="Tsui H.-C.T."/>
            <person name="Winkler M.E."/>
        </authorList>
    </citation>
    <scope>NUCLEOTIDE SEQUENCE</scope>
</reference>
<organism evidence="4">
    <name type="scientific">marine metagenome</name>
    <dbReference type="NCBI Taxonomy" id="408172"/>
    <lineage>
        <taxon>unclassified sequences</taxon>
        <taxon>metagenomes</taxon>
        <taxon>ecological metagenomes</taxon>
    </lineage>
</organism>
<feature type="non-terminal residue" evidence="4">
    <location>
        <position position="1"/>
    </location>
</feature>
<name>A0A382TVM9_9ZZZZ</name>
<dbReference type="GO" id="GO:0008173">
    <property type="term" value="F:RNA methyltransferase activity"/>
    <property type="evidence" value="ECO:0007669"/>
    <property type="project" value="InterPro"/>
</dbReference>
<sequence length="109" mass="12218">GDTDVALVFRHLELLEECDLELFREFSEATGFRIYLQSSGPDSVRKMFPESAPNTLSYSVPEFDLTFQFGPMDFTQVNLAANREMISCTHKMLDLSGSDHVLDAFCGIG</sequence>
<gene>
    <name evidence="4" type="ORF">METZ01_LOCUS378973</name>
</gene>
<dbReference type="GO" id="GO:0032259">
    <property type="term" value="P:methylation"/>
    <property type="evidence" value="ECO:0007669"/>
    <property type="project" value="UniProtKB-KW"/>
</dbReference>
<dbReference type="Gene3D" id="2.40.50.1070">
    <property type="match status" value="1"/>
</dbReference>
<keyword evidence="1" id="KW-0489">Methyltransferase</keyword>
<evidence type="ECO:0000256" key="1">
    <source>
        <dbReference type="ARBA" id="ARBA00022603"/>
    </source>
</evidence>
<dbReference type="InterPro" id="IPR010280">
    <property type="entry name" value="U5_MeTrfase_fam"/>
</dbReference>
<evidence type="ECO:0000256" key="3">
    <source>
        <dbReference type="ARBA" id="ARBA00022691"/>
    </source>
</evidence>
<accession>A0A382TVM9</accession>
<dbReference type="InterPro" id="IPR029063">
    <property type="entry name" value="SAM-dependent_MTases_sf"/>
</dbReference>
<dbReference type="PROSITE" id="PS51687">
    <property type="entry name" value="SAM_MT_RNA_M5U"/>
    <property type="match status" value="1"/>
</dbReference>
<dbReference type="SUPFAM" id="SSF53335">
    <property type="entry name" value="S-adenosyl-L-methionine-dependent methyltransferases"/>
    <property type="match status" value="1"/>
</dbReference>
<keyword evidence="2" id="KW-0808">Transferase</keyword>
<protein>
    <recommendedName>
        <fullName evidence="5">SAM-dependent methyltransferase TRM5/TYW2-type domain-containing protein</fullName>
    </recommendedName>
</protein>
<keyword evidence="3" id="KW-0949">S-adenosyl-L-methionine</keyword>